<dbReference type="PANTHER" id="PTHR31157:SF1">
    <property type="entry name" value="SCP DOMAIN-CONTAINING PROTEIN"/>
    <property type="match status" value="1"/>
</dbReference>
<dbReference type="InterPro" id="IPR014044">
    <property type="entry name" value="CAP_dom"/>
</dbReference>
<evidence type="ECO:0000256" key="3">
    <source>
        <dbReference type="ARBA" id="ARBA00022833"/>
    </source>
</evidence>
<dbReference type="SUPFAM" id="SSF55797">
    <property type="entry name" value="PR-1-like"/>
    <property type="match status" value="1"/>
</dbReference>
<proteinExistence type="predicted"/>
<keyword evidence="3" id="KW-0862">Zinc</keyword>
<keyword evidence="2" id="KW-0863">Zinc-finger</keyword>
<feature type="transmembrane region" description="Helical" evidence="4">
    <location>
        <begin position="69"/>
        <end position="92"/>
    </location>
</feature>
<dbReference type="InterPro" id="IPR000058">
    <property type="entry name" value="Znf_AN1"/>
</dbReference>
<evidence type="ECO:0000313" key="6">
    <source>
        <dbReference type="EMBL" id="MFC7235209.1"/>
    </source>
</evidence>
<evidence type="ECO:0000313" key="7">
    <source>
        <dbReference type="Proteomes" id="UP001596398"/>
    </source>
</evidence>
<sequence>MAECVVCGESVPVSDACRHCARPVCDDHREPPAHDCPGVESDSRVWYTDPDAGRDGRTGGRELSNPRRLAAGVAVAVLVALVVGGILAAGGAPALDGVDDERLEALVVAEVNDARTARGHAPLEPNASLAAVADAHSADMAARDYVNHTAPNGSGVAERYERFGIDCFGSENIYYTPNGALLVSERTLAERVVAEWLDSPGHRETLLGNFSRQGIGVVVAGDGGVYVTQNVC</sequence>
<evidence type="ECO:0000256" key="2">
    <source>
        <dbReference type="ARBA" id="ARBA00022771"/>
    </source>
</evidence>
<evidence type="ECO:0000259" key="5">
    <source>
        <dbReference type="SMART" id="SM00154"/>
    </source>
</evidence>
<keyword evidence="4" id="KW-0812">Transmembrane</keyword>
<dbReference type="InterPro" id="IPR035896">
    <property type="entry name" value="AN1-like_Znf"/>
</dbReference>
<keyword evidence="1" id="KW-0479">Metal-binding</keyword>
<dbReference type="GeneID" id="79266898"/>
<reference evidence="6 7" key="1">
    <citation type="journal article" date="2019" name="Int. J. Syst. Evol. Microbiol.">
        <title>The Global Catalogue of Microorganisms (GCM) 10K type strain sequencing project: providing services to taxonomists for standard genome sequencing and annotation.</title>
        <authorList>
            <consortium name="The Broad Institute Genomics Platform"/>
            <consortium name="The Broad Institute Genome Sequencing Center for Infectious Disease"/>
            <person name="Wu L."/>
            <person name="Ma J."/>
        </authorList>
    </citation>
    <scope>NUCLEOTIDE SEQUENCE [LARGE SCALE GENOMIC DNA]</scope>
    <source>
        <strain evidence="6 7">DT85</strain>
    </source>
</reference>
<name>A0ABD5ZPS3_9EURY</name>
<dbReference type="AlphaFoldDB" id="A0ABD5ZPS3"/>
<dbReference type="EMBL" id="JBHTAP010000001">
    <property type="protein sequence ID" value="MFC7235209.1"/>
    <property type="molecule type" value="Genomic_DNA"/>
</dbReference>
<protein>
    <submittedName>
        <fullName evidence="6">CAP domain-containing protein</fullName>
    </submittedName>
</protein>
<dbReference type="CDD" id="cd05379">
    <property type="entry name" value="CAP_bacterial"/>
    <property type="match status" value="1"/>
</dbReference>
<dbReference type="SUPFAM" id="SSF118310">
    <property type="entry name" value="AN1-like Zinc finger"/>
    <property type="match status" value="1"/>
</dbReference>
<keyword evidence="4" id="KW-1133">Transmembrane helix</keyword>
<evidence type="ECO:0000256" key="4">
    <source>
        <dbReference type="SAM" id="Phobius"/>
    </source>
</evidence>
<dbReference type="RefSeq" id="WP_276233343.1">
    <property type="nucleotide sequence ID" value="NZ_CP119802.1"/>
</dbReference>
<dbReference type="PANTHER" id="PTHR31157">
    <property type="entry name" value="SCP DOMAIN-CONTAINING PROTEIN"/>
    <property type="match status" value="1"/>
</dbReference>
<dbReference type="Gene3D" id="3.40.33.10">
    <property type="entry name" value="CAP"/>
    <property type="match status" value="1"/>
</dbReference>
<dbReference type="GO" id="GO:0008270">
    <property type="term" value="F:zinc ion binding"/>
    <property type="evidence" value="ECO:0007669"/>
    <property type="project" value="UniProtKB-KW"/>
</dbReference>
<feature type="domain" description="AN1-type" evidence="5">
    <location>
        <begin position="4"/>
        <end position="41"/>
    </location>
</feature>
<organism evidence="6 7">
    <name type="scientific">Halosegnis marinus</name>
    <dbReference type="NCBI Taxonomy" id="3034023"/>
    <lineage>
        <taxon>Archaea</taxon>
        <taxon>Methanobacteriati</taxon>
        <taxon>Methanobacteriota</taxon>
        <taxon>Stenosarchaea group</taxon>
        <taxon>Halobacteria</taxon>
        <taxon>Halobacteriales</taxon>
        <taxon>Natronomonadaceae</taxon>
        <taxon>Halosegnis</taxon>
    </lineage>
</organism>
<comment type="caution">
    <text evidence="6">The sequence shown here is derived from an EMBL/GenBank/DDBJ whole genome shotgun (WGS) entry which is preliminary data.</text>
</comment>
<evidence type="ECO:0000256" key="1">
    <source>
        <dbReference type="ARBA" id="ARBA00022723"/>
    </source>
</evidence>
<keyword evidence="4" id="KW-0472">Membrane</keyword>
<dbReference type="InterPro" id="IPR035940">
    <property type="entry name" value="CAP_sf"/>
</dbReference>
<accession>A0ABD5ZPS3</accession>
<dbReference type="SMART" id="SM00154">
    <property type="entry name" value="ZnF_AN1"/>
    <property type="match status" value="1"/>
</dbReference>
<dbReference type="Proteomes" id="UP001596398">
    <property type="component" value="Unassembled WGS sequence"/>
</dbReference>
<dbReference type="Pfam" id="PF00188">
    <property type="entry name" value="CAP"/>
    <property type="match status" value="1"/>
</dbReference>
<keyword evidence="7" id="KW-1185">Reference proteome</keyword>
<gene>
    <name evidence="6" type="ORF">ACFQJ4_07775</name>
</gene>